<evidence type="ECO:0000313" key="1">
    <source>
        <dbReference type="EMBL" id="KAJ2973478.1"/>
    </source>
</evidence>
<protein>
    <submittedName>
        <fullName evidence="1">Uncharacterized protein</fullName>
    </submittedName>
</protein>
<dbReference type="Proteomes" id="UP001143856">
    <property type="component" value="Unassembled WGS sequence"/>
</dbReference>
<gene>
    <name evidence="1" type="ORF">NUW58_g8925</name>
</gene>
<dbReference type="EMBL" id="JAPDGR010002941">
    <property type="protein sequence ID" value="KAJ2973478.1"/>
    <property type="molecule type" value="Genomic_DNA"/>
</dbReference>
<accession>A0ACC1N3X3</accession>
<comment type="caution">
    <text evidence="1">The sequence shown here is derived from an EMBL/GenBank/DDBJ whole genome shotgun (WGS) entry which is preliminary data.</text>
</comment>
<organism evidence="1 2">
    <name type="scientific">Xylaria curta</name>
    <dbReference type="NCBI Taxonomy" id="42375"/>
    <lineage>
        <taxon>Eukaryota</taxon>
        <taxon>Fungi</taxon>
        <taxon>Dikarya</taxon>
        <taxon>Ascomycota</taxon>
        <taxon>Pezizomycotina</taxon>
        <taxon>Sordariomycetes</taxon>
        <taxon>Xylariomycetidae</taxon>
        <taxon>Xylariales</taxon>
        <taxon>Xylariaceae</taxon>
        <taxon>Xylaria</taxon>
    </lineage>
</organism>
<reference evidence="1" key="1">
    <citation type="submission" date="2022-10" db="EMBL/GenBank/DDBJ databases">
        <title>Genome Sequence of Xylaria curta.</title>
        <authorList>
            <person name="Buettner E."/>
        </authorList>
    </citation>
    <scope>NUCLEOTIDE SEQUENCE</scope>
    <source>
        <strain evidence="1">Babe10</strain>
    </source>
</reference>
<proteinExistence type="predicted"/>
<name>A0ACC1N3X3_9PEZI</name>
<evidence type="ECO:0000313" key="2">
    <source>
        <dbReference type="Proteomes" id="UP001143856"/>
    </source>
</evidence>
<keyword evidence="2" id="KW-1185">Reference proteome</keyword>
<sequence>MQLPTLALLLLTGAAYSSPVVEIARRQNRGQYTVPGLGTRKRAILNAGGNTLDLAIAMLETETMTTNYAYGAPRSRTASDAEFHDNNKRVGDNKQNDAANFGLFKQNWGMLRVCAGRAGFMGQSQANWNNGARLNFDVYADVAARWDCQGHYGYDLWFAGHRNGASGLANPYTPDINTYKSAVQWIQRQIDGNPSHKSDDIRFWVDVTPI</sequence>